<dbReference type="InterPro" id="IPR056362">
    <property type="entry name" value="AtuA-like_ferredoxin_dom"/>
</dbReference>
<evidence type="ECO:0000259" key="1">
    <source>
        <dbReference type="Pfam" id="PF07287"/>
    </source>
</evidence>
<proteinExistence type="predicted"/>
<dbReference type="PANTHER" id="PTHR47585">
    <property type="match status" value="1"/>
</dbReference>
<dbReference type="AlphaFoldDB" id="A0A919CJW0"/>
<feature type="domain" description="Acyclic terpene utilisation N-terminal" evidence="1">
    <location>
        <begin position="5"/>
        <end position="442"/>
    </location>
</feature>
<dbReference type="Pfam" id="PF07287">
    <property type="entry name" value="AtuA"/>
    <property type="match status" value="1"/>
</dbReference>
<evidence type="ECO:0000313" key="4">
    <source>
        <dbReference type="Proteomes" id="UP000644693"/>
    </source>
</evidence>
<accession>A0A919CJW0</accession>
<reference evidence="3" key="2">
    <citation type="submission" date="2020-09" db="EMBL/GenBank/DDBJ databases">
        <authorList>
            <person name="Sun Q."/>
            <person name="Kim S."/>
        </authorList>
    </citation>
    <scope>NUCLEOTIDE SEQUENCE</scope>
    <source>
        <strain evidence="3">KCTC 23430</strain>
    </source>
</reference>
<comment type="caution">
    <text evidence="3">The sequence shown here is derived from an EMBL/GenBank/DDBJ whole genome shotgun (WGS) entry which is preliminary data.</text>
</comment>
<evidence type="ECO:0000259" key="2">
    <source>
        <dbReference type="Pfam" id="PF23544"/>
    </source>
</evidence>
<keyword evidence="4" id="KW-1185">Reference proteome</keyword>
<sequence length="596" mass="63714">MTDSIRIANCSGFYGDKLSAAREMVEGGPIDVLTGDYLAELTMAILYNQKMTRDTGGYVGTFLKQVKDVLADCTAKGIKIVSNAGGLNPASMAQAVQDIAQEQGLAVKVAYIDGDDLLPRMADLQAGGETFSNMDTGASLADSAYTLLTANAYLGAWGIKEALDRGADVVICPRVTDAAVVIGPAAWKFNWQRDDYDALAGALAAGHIIECGQQATGGNYAFFQEVPSFENPGYPIAEIEANGNFTITKHPGTGGLVSVGTVTAQLLYEIGDPAYKNPDVISHFDALTMEQVADDCVYVSGCKGSSPPQQHKVCINTLGGFRNGFELLLTGLDIEEKAQVITETFFASIGGKEQFDSVDSELIRSDKANPARNEEAFARLRIVAKSGDKDLVGRIFSAKMIELALANIPGFGPMTPIGNGASFLAYWPALIDGRHITEQVHVDGERIDITPTSQMQLAPATATFTSHPIEDSPTGDTVELPLGRLFGTRSGDKGGCANLGVWAKDAQSYAFLYHYLSVDRLKSLLPDTASFTVDRYELPNILSLNFFIHGILGEGVASSSRTDPQAKTLGEYLRAKSITVPVQIANALVSHEVKHD</sequence>
<dbReference type="Proteomes" id="UP000644693">
    <property type="component" value="Unassembled WGS sequence"/>
</dbReference>
<dbReference type="PANTHER" id="PTHR47585:SF1">
    <property type="entry name" value="DUF1446 DOMAIN-CONTAINING PROTEIN"/>
    <property type="match status" value="1"/>
</dbReference>
<gene>
    <name evidence="3" type="ORF">GCM10007053_14740</name>
</gene>
<organism evidence="3 4">
    <name type="scientific">Parahalioglobus pacificus</name>
    <dbReference type="NCBI Taxonomy" id="930806"/>
    <lineage>
        <taxon>Bacteria</taxon>
        <taxon>Pseudomonadati</taxon>
        <taxon>Pseudomonadota</taxon>
        <taxon>Gammaproteobacteria</taxon>
        <taxon>Cellvibrionales</taxon>
        <taxon>Halieaceae</taxon>
        <taxon>Parahalioglobus</taxon>
    </lineage>
</organism>
<protein>
    <recommendedName>
        <fullName evidence="5">Exopolyphosphatase</fullName>
    </recommendedName>
</protein>
<feature type="domain" description="AtuA-like ferredoxin-fold" evidence="2">
    <location>
        <begin position="481"/>
        <end position="577"/>
    </location>
</feature>
<dbReference type="Pfam" id="PF23544">
    <property type="entry name" value="AtuA_ferredoxin"/>
    <property type="match status" value="1"/>
</dbReference>
<reference evidence="3" key="1">
    <citation type="journal article" date="2014" name="Int. J. Syst. Evol. Microbiol.">
        <title>Complete genome sequence of Corynebacterium casei LMG S-19264T (=DSM 44701T), isolated from a smear-ripened cheese.</title>
        <authorList>
            <consortium name="US DOE Joint Genome Institute (JGI-PGF)"/>
            <person name="Walter F."/>
            <person name="Albersmeier A."/>
            <person name="Kalinowski J."/>
            <person name="Ruckert C."/>
        </authorList>
    </citation>
    <scope>NUCLEOTIDE SEQUENCE</scope>
    <source>
        <strain evidence="3">KCTC 23430</strain>
    </source>
</reference>
<dbReference type="InterPro" id="IPR010839">
    <property type="entry name" value="AtuA_N"/>
</dbReference>
<dbReference type="EMBL" id="BMYM01000001">
    <property type="protein sequence ID" value="GHD31561.1"/>
    <property type="molecule type" value="Genomic_DNA"/>
</dbReference>
<evidence type="ECO:0008006" key="5">
    <source>
        <dbReference type="Google" id="ProtNLM"/>
    </source>
</evidence>
<name>A0A919CJW0_9GAMM</name>
<evidence type="ECO:0000313" key="3">
    <source>
        <dbReference type="EMBL" id="GHD31561.1"/>
    </source>
</evidence>
<dbReference type="RefSeq" id="WP_189476744.1">
    <property type="nucleotide sequence ID" value="NZ_BMYM01000001.1"/>
</dbReference>